<keyword evidence="3" id="KW-0963">Cytoplasm</keyword>
<keyword evidence="7" id="KW-0007">Acetylation</keyword>
<dbReference type="InterPro" id="IPR008958">
    <property type="entry name" value="Transglutaminase_C"/>
</dbReference>
<dbReference type="Pfam" id="PF01841">
    <property type="entry name" value="Transglut_core"/>
    <property type="match status" value="1"/>
</dbReference>
<dbReference type="Pfam" id="PF00868">
    <property type="entry name" value="Transglut_N"/>
    <property type="match status" value="1"/>
</dbReference>
<evidence type="ECO:0000256" key="5">
    <source>
        <dbReference type="ARBA" id="ARBA00022723"/>
    </source>
</evidence>
<feature type="region of interest" description="Disordered" evidence="15">
    <location>
        <begin position="481"/>
        <end position="510"/>
    </location>
</feature>
<evidence type="ECO:0000256" key="15">
    <source>
        <dbReference type="SAM" id="MobiDB-lite"/>
    </source>
</evidence>
<dbReference type="SUPFAM" id="SSF54001">
    <property type="entry name" value="Cysteine proteinases"/>
    <property type="match status" value="1"/>
</dbReference>
<proteinExistence type="inferred from homology"/>
<dbReference type="GO" id="GO:0046872">
    <property type="term" value="F:metal ion binding"/>
    <property type="evidence" value="ECO:0007669"/>
    <property type="project" value="UniProtKB-KW"/>
</dbReference>
<comment type="subcellular location">
    <subcellularLocation>
        <location evidence="1">Cytoplasm</location>
    </subcellularLocation>
</comment>
<evidence type="ECO:0000313" key="18">
    <source>
        <dbReference type="Proteomes" id="UP000694723"/>
    </source>
</evidence>
<dbReference type="EC" id="2.3.2.13" evidence="9"/>
<dbReference type="FunFam" id="3.90.260.10:FF:000001">
    <property type="entry name" value="Protein-glutamine gamma-glutamyltransferase 2"/>
    <property type="match status" value="1"/>
</dbReference>
<evidence type="ECO:0000256" key="7">
    <source>
        <dbReference type="ARBA" id="ARBA00022990"/>
    </source>
</evidence>
<sequence length="731" mass="81407">MAQGLEVALIDLQSSWNNVRHHTEEISSDRLLVRRGQAFNITLYFRNRAFQPGLDNIIFVADTGEDHGWLAGLVCVGPLPDVAKGTRAVFSLAGHGGPSPWMASLEATGAASMEVSLCAPPMAAVGRYLLKVHIESLQGPVTAYQLGEFILLFNPWCPEDAVYLDSEPQRQEYVVNDYGFIYQGNKNWIRPCPWNYGQFEENIIDICLELLAKSLNFQIDPATDCALRGSPVYISRVVCAMINSNDDNGVLNGNWSENYLDGINPAEWTGSVAILKQWHATGCQPVRYGQCWVFAAVMCTVMRCLGIPTRVITNFDSGHDTDGNLIIDEYYDNTGRILENKKKDTVWNFHVWNECWMARRDLPEGYGGWQVLDATPQETSNGLYCCGPASVRAIKEGEVDLNYDTAFAFSMVNADCMSWLVFRGKEQKLHQDTSSVGNFISTKGIQSNERDDITENYKYGEGSPQERQVFLKALQKLKAGGSQGSLREDLQPSGSLPPRDSPRSLATPSLRPSDVVQVSLKFQLLDPPDMGRDIRFVLLALNMSLQFKDLRVNLSAQSLLHDGSPLPPFWQDTAFLTLAPEEAKTHSCKIPYSQYSQYLSTDKLIRISALGEEKNSPEKILVNKIITLAYPSIMINVLGAAIVNQPLSIQVIFSNPLSEPVADCVLTVEGSGLFRKQQRVLIGVLKPQHRASLTLETVPFKSGQRQIQANLRSDKFKDIKGYKNIYVDLGL</sequence>
<evidence type="ECO:0000256" key="4">
    <source>
        <dbReference type="ARBA" id="ARBA00022679"/>
    </source>
</evidence>
<evidence type="ECO:0000259" key="16">
    <source>
        <dbReference type="SMART" id="SM00460"/>
    </source>
</evidence>
<dbReference type="FunFam" id="2.60.40.10:FF:000090">
    <property type="entry name" value="Protein-glutamine gamma-glutamyltransferase 2"/>
    <property type="match status" value="1"/>
</dbReference>
<dbReference type="InterPro" id="IPR038765">
    <property type="entry name" value="Papain-like_cys_pep_sf"/>
</dbReference>
<organism evidence="17 18">
    <name type="scientific">Sus scrofa</name>
    <name type="common">Pig</name>
    <dbReference type="NCBI Taxonomy" id="9823"/>
    <lineage>
        <taxon>Eukaryota</taxon>
        <taxon>Metazoa</taxon>
        <taxon>Chordata</taxon>
        <taxon>Craniata</taxon>
        <taxon>Vertebrata</taxon>
        <taxon>Euteleostomi</taxon>
        <taxon>Mammalia</taxon>
        <taxon>Eutheria</taxon>
        <taxon>Laurasiatheria</taxon>
        <taxon>Artiodactyla</taxon>
        <taxon>Suina</taxon>
        <taxon>Suidae</taxon>
        <taxon>Sus</taxon>
    </lineage>
</organism>
<dbReference type="Gene3D" id="2.60.40.10">
    <property type="entry name" value="Immunoglobulins"/>
    <property type="match status" value="3"/>
</dbReference>
<dbReference type="SUPFAM" id="SSF81296">
    <property type="entry name" value="E set domains"/>
    <property type="match status" value="1"/>
</dbReference>
<dbReference type="Gene3D" id="3.90.260.10">
    <property type="entry name" value="Transglutaminase-like"/>
    <property type="match status" value="1"/>
</dbReference>
<dbReference type="InterPro" id="IPR002931">
    <property type="entry name" value="Transglutaminase-like"/>
</dbReference>
<dbReference type="InterPro" id="IPR013808">
    <property type="entry name" value="Transglutaminase_AS"/>
</dbReference>
<feature type="domain" description="Transglutaminase-like" evidence="16">
    <location>
        <begin position="283"/>
        <end position="376"/>
    </location>
</feature>
<dbReference type="InterPro" id="IPR013783">
    <property type="entry name" value="Ig-like_fold"/>
</dbReference>
<feature type="active site" evidence="13">
    <location>
        <position position="291"/>
    </location>
</feature>
<comment type="function">
    <text evidence="10">Catalyzes the cross-linking of proteins and the conjugation of polyamines to proteins. Contributes to the formation of the cornified cell envelope of keratinocytes.</text>
</comment>
<dbReference type="FunFam" id="2.60.40.10:FF:000807">
    <property type="entry name" value="Protein-glutamine gamma-glutamyltransferase 5"/>
    <property type="match status" value="1"/>
</dbReference>
<dbReference type="FunFam" id="2.60.40.10:FF:000278">
    <property type="entry name" value="Protein-glutamine gamma-glutamyltransferase 2"/>
    <property type="match status" value="1"/>
</dbReference>
<dbReference type="Pfam" id="PF00927">
    <property type="entry name" value="Transglut_C"/>
    <property type="match status" value="2"/>
</dbReference>
<evidence type="ECO:0000256" key="13">
    <source>
        <dbReference type="PIRSR" id="PIRSR000459-1"/>
    </source>
</evidence>
<dbReference type="InterPro" id="IPR050779">
    <property type="entry name" value="Transglutaminase"/>
</dbReference>
<dbReference type="Ensembl" id="ENSSSCT00060044390.1">
    <property type="protein sequence ID" value="ENSSSCP00060018935.1"/>
    <property type="gene ID" value="ENSSSCG00060032745.1"/>
</dbReference>
<evidence type="ECO:0000256" key="3">
    <source>
        <dbReference type="ARBA" id="ARBA00022490"/>
    </source>
</evidence>
<feature type="binding site" evidence="14">
    <location>
        <position position="466"/>
    </location>
    <ligand>
        <name>Ca(2+)</name>
        <dbReference type="ChEBI" id="CHEBI:29108"/>
    </ligand>
</feature>
<dbReference type="InterPro" id="IPR001102">
    <property type="entry name" value="Transglutaminase_N"/>
</dbReference>
<keyword evidence="5 14" id="KW-0479">Metal-binding</keyword>
<dbReference type="GO" id="GO:0003810">
    <property type="term" value="F:protein-glutamine gamma-glutamyltransferase activity"/>
    <property type="evidence" value="ECO:0007669"/>
    <property type="project" value="UniProtKB-EC"/>
</dbReference>
<dbReference type="PROSITE" id="PS00547">
    <property type="entry name" value="TRANSGLUTAMINASES"/>
    <property type="match status" value="1"/>
</dbReference>
<reference evidence="17" key="1">
    <citation type="submission" date="2025-08" db="UniProtKB">
        <authorList>
            <consortium name="Ensembl"/>
        </authorList>
    </citation>
    <scope>IDENTIFICATION</scope>
</reference>
<dbReference type="PANTHER" id="PTHR11590:SF38">
    <property type="entry name" value="PROTEIN-GLUTAMINE GAMMA-GLUTAMYLTRANSFERASE 5"/>
    <property type="match status" value="1"/>
</dbReference>
<dbReference type="SUPFAM" id="SSF49309">
    <property type="entry name" value="Transglutaminase, two C-terminal domains"/>
    <property type="match status" value="2"/>
</dbReference>
<dbReference type="InterPro" id="IPR036985">
    <property type="entry name" value="Transglutaminase-like_sf"/>
</dbReference>
<protein>
    <recommendedName>
        <fullName evidence="11">Protein-glutamine gamma-glutamyltransferase 5</fullName>
        <ecNumber evidence="9">2.3.2.13</ecNumber>
    </recommendedName>
    <alternativeName>
        <fullName evidence="12">Transglutaminase-5</fullName>
    </alternativeName>
</protein>
<comment type="cofactor">
    <cofactor evidence="14">
        <name>Ca(2+)</name>
        <dbReference type="ChEBI" id="CHEBI:29108"/>
    </cofactor>
    <text evidence="14">Binds 1 Ca(2+) ion per subunit.</text>
</comment>
<keyword evidence="8" id="KW-0012">Acyltransferase</keyword>
<dbReference type="SMART" id="SM00460">
    <property type="entry name" value="TGc"/>
    <property type="match status" value="1"/>
</dbReference>
<evidence type="ECO:0000256" key="14">
    <source>
        <dbReference type="PIRSR" id="PIRSR000459-2"/>
    </source>
</evidence>
<evidence type="ECO:0000256" key="1">
    <source>
        <dbReference type="ARBA" id="ARBA00004496"/>
    </source>
</evidence>
<dbReference type="Proteomes" id="UP000694723">
    <property type="component" value="Unplaced"/>
</dbReference>
<dbReference type="GO" id="GO:0005737">
    <property type="term" value="C:cytoplasm"/>
    <property type="evidence" value="ECO:0007669"/>
    <property type="project" value="UniProtKB-SubCell"/>
</dbReference>
<evidence type="ECO:0000256" key="2">
    <source>
        <dbReference type="ARBA" id="ARBA00005968"/>
    </source>
</evidence>
<feature type="active site" evidence="13">
    <location>
        <position position="373"/>
    </location>
</feature>
<name>A0A8D1V6I0_PIG</name>
<dbReference type="InterPro" id="IPR023608">
    <property type="entry name" value="Transglutaminase_animal"/>
</dbReference>
<dbReference type="PIRSF" id="PIRSF000459">
    <property type="entry name" value="TGM_EBP42"/>
    <property type="match status" value="1"/>
</dbReference>
<evidence type="ECO:0000256" key="9">
    <source>
        <dbReference type="ARBA" id="ARBA00024222"/>
    </source>
</evidence>
<keyword evidence="6 14" id="KW-0106">Calcium</keyword>
<accession>A0A8D1V6I0</accession>
<dbReference type="AlphaFoldDB" id="A0A8D1V6I0"/>
<feature type="binding site" evidence="14">
    <location>
        <position position="413"/>
    </location>
    <ligand>
        <name>Ca(2+)</name>
        <dbReference type="ChEBI" id="CHEBI:29108"/>
    </ligand>
</feature>
<evidence type="ECO:0000313" key="17">
    <source>
        <dbReference type="Ensembl" id="ENSSSCP00060018935.1"/>
    </source>
</evidence>
<evidence type="ECO:0000256" key="8">
    <source>
        <dbReference type="ARBA" id="ARBA00023315"/>
    </source>
</evidence>
<dbReference type="PANTHER" id="PTHR11590">
    <property type="entry name" value="PROTEIN-GLUTAMINE GAMMA-GLUTAMYLTRANSFERASE"/>
    <property type="match status" value="1"/>
</dbReference>
<evidence type="ECO:0000256" key="11">
    <source>
        <dbReference type="ARBA" id="ARBA00069853"/>
    </source>
</evidence>
<evidence type="ECO:0000256" key="6">
    <source>
        <dbReference type="ARBA" id="ARBA00022837"/>
    </source>
</evidence>
<feature type="active site" evidence="13">
    <location>
        <position position="350"/>
    </location>
</feature>
<dbReference type="InterPro" id="IPR014756">
    <property type="entry name" value="Ig_E-set"/>
</dbReference>
<keyword evidence="4" id="KW-0808">Transferase</keyword>
<evidence type="ECO:0000256" key="10">
    <source>
        <dbReference type="ARBA" id="ARBA00054964"/>
    </source>
</evidence>
<evidence type="ECO:0000256" key="12">
    <source>
        <dbReference type="ARBA" id="ARBA00080450"/>
    </source>
</evidence>
<feature type="binding site" evidence="14">
    <location>
        <position position="461"/>
    </location>
    <ligand>
        <name>Ca(2+)</name>
        <dbReference type="ChEBI" id="CHEBI:29108"/>
    </ligand>
</feature>
<dbReference type="InterPro" id="IPR036238">
    <property type="entry name" value="Transglutaminase_C_sf"/>
</dbReference>
<feature type="binding site" evidence="14">
    <location>
        <position position="415"/>
    </location>
    <ligand>
        <name>Ca(2+)</name>
        <dbReference type="ChEBI" id="CHEBI:29108"/>
    </ligand>
</feature>
<comment type="similarity">
    <text evidence="2">Belongs to the transglutaminase superfamily. Transglutaminase family.</text>
</comment>